<dbReference type="PROSITE" id="PS51826">
    <property type="entry name" value="PSBD"/>
    <property type="match status" value="1"/>
</dbReference>
<dbReference type="InterPro" id="IPR023213">
    <property type="entry name" value="CAT-like_dom_sf"/>
</dbReference>
<dbReference type="PANTHER" id="PTHR43416:SF5">
    <property type="entry name" value="DIHYDROLIPOYLLYSINE-RESIDUE SUCCINYLTRANSFERASE COMPONENT OF 2-OXOGLUTARATE DEHYDROGENASE COMPLEX, MITOCHONDRIAL"/>
    <property type="match status" value="1"/>
</dbReference>
<protein>
    <recommendedName>
        <fullName evidence="6 12">Dihydrolipoyllysine-residue succinyltransferase component of 2-oxoglutarate dehydrogenase complex</fullName>
        <ecNumber evidence="5 12">2.3.1.61</ecNumber>
    </recommendedName>
    <alternativeName>
        <fullName evidence="12">2-oxoglutarate dehydrogenase complex component E2</fullName>
    </alternativeName>
</protein>
<feature type="domain" description="Lipoyl-binding" evidence="14">
    <location>
        <begin position="110"/>
        <end position="184"/>
    </location>
</feature>
<accession>A0A3S9P2H0</accession>
<evidence type="ECO:0000256" key="1">
    <source>
        <dbReference type="ARBA" id="ARBA00001938"/>
    </source>
</evidence>
<dbReference type="EC" id="2.3.1.61" evidence="5 12"/>
<evidence type="ECO:0000256" key="11">
    <source>
        <dbReference type="ARBA" id="ARBA00052761"/>
    </source>
</evidence>
<feature type="region of interest" description="Disordered" evidence="13">
    <location>
        <begin position="247"/>
        <end position="286"/>
    </location>
</feature>
<evidence type="ECO:0000256" key="6">
    <source>
        <dbReference type="ARBA" id="ARBA00019511"/>
    </source>
</evidence>
<dbReference type="Gene3D" id="4.10.320.10">
    <property type="entry name" value="E3-binding domain"/>
    <property type="match status" value="1"/>
</dbReference>
<keyword evidence="7 12" id="KW-0816">Tricarboxylic acid cycle</keyword>
<dbReference type="SUPFAM" id="SSF51230">
    <property type="entry name" value="Single hybrid motif"/>
    <property type="match status" value="2"/>
</dbReference>
<evidence type="ECO:0000256" key="3">
    <source>
        <dbReference type="ARBA" id="ARBA00005145"/>
    </source>
</evidence>
<name>A0A3S9P2H0_9BACT</name>
<dbReference type="EMBL" id="CP034562">
    <property type="protein sequence ID" value="AZQ62391.1"/>
    <property type="molecule type" value="Genomic_DNA"/>
</dbReference>
<dbReference type="NCBIfam" id="NF004309">
    <property type="entry name" value="PRK05704.1"/>
    <property type="match status" value="1"/>
</dbReference>
<dbReference type="GO" id="GO:0033512">
    <property type="term" value="P:L-lysine catabolic process to acetyl-CoA via saccharopine"/>
    <property type="evidence" value="ECO:0007669"/>
    <property type="project" value="UniProtKB-UniRule"/>
</dbReference>
<evidence type="ECO:0000259" key="14">
    <source>
        <dbReference type="PROSITE" id="PS50968"/>
    </source>
</evidence>
<dbReference type="PROSITE" id="PS00189">
    <property type="entry name" value="LIPOYL"/>
    <property type="match status" value="2"/>
</dbReference>
<evidence type="ECO:0000256" key="2">
    <source>
        <dbReference type="ARBA" id="ARBA00004052"/>
    </source>
</evidence>
<dbReference type="Pfam" id="PF00364">
    <property type="entry name" value="Biotin_lipoyl"/>
    <property type="match status" value="2"/>
</dbReference>
<dbReference type="SUPFAM" id="SSF47005">
    <property type="entry name" value="Peripheral subunit-binding domain of 2-oxo acid dehydrogenase complex"/>
    <property type="match status" value="1"/>
</dbReference>
<evidence type="ECO:0000259" key="15">
    <source>
        <dbReference type="PROSITE" id="PS51826"/>
    </source>
</evidence>
<dbReference type="AlphaFoldDB" id="A0A3S9P2H0"/>
<evidence type="ECO:0000256" key="5">
    <source>
        <dbReference type="ARBA" id="ARBA00012945"/>
    </source>
</evidence>
<comment type="cofactor">
    <cofactor evidence="1">
        <name>(R)-lipoate</name>
        <dbReference type="ChEBI" id="CHEBI:83088"/>
    </cofactor>
</comment>
<dbReference type="InterPro" id="IPR004167">
    <property type="entry name" value="PSBD"/>
</dbReference>
<dbReference type="FunFam" id="3.30.559.10:FF:000007">
    <property type="entry name" value="Dihydrolipoamide acetyltransferase component of pyruvate dehydrogenase complex"/>
    <property type="match status" value="1"/>
</dbReference>
<feature type="compositionally biased region" description="Polar residues" evidence="13">
    <location>
        <begin position="88"/>
        <end position="105"/>
    </location>
</feature>
<dbReference type="Gene3D" id="2.40.50.100">
    <property type="match status" value="2"/>
</dbReference>
<keyword evidence="17" id="KW-1185">Reference proteome</keyword>
<dbReference type="InterPro" id="IPR011053">
    <property type="entry name" value="Single_hybrid_motif"/>
</dbReference>
<dbReference type="InterPro" id="IPR006255">
    <property type="entry name" value="SucB"/>
</dbReference>
<dbReference type="RefSeq" id="WP_126613848.1">
    <property type="nucleotide sequence ID" value="NZ_CP034562.1"/>
</dbReference>
<dbReference type="PANTHER" id="PTHR43416">
    <property type="entry name" value="DIHYDROLIPOYLLYSINE-RESIDUE SUCCINYLTRANSFERASE COMPONENT OF 2-OXOGLUTARATE DEHYDROGENASE COMPLEX, MITOCHONDRIAL-RELATED"/>
    <property type="match status" value="1"/>
</dbReference>
<dbReference type="Pfam" id="PF02817">
    <property type="entry name" value="E3_binding"/>
    <property type="match status" value="1"/>
</dbReference>
<feature type="region of interest" description="Disordered" evidence="13">
    <location>
        <begin position="84"/>
        <end position="105"/>
    </location>
</feature>
<gene>
    <name evidence="16" type="primary">odhB</name>
    <name evidence="16" type="ORF">EI427_09125</name>
</gene>
<dbReference type="InterPro" id="IPR001078">
    <property type="entry name" value="2-oxoacid_DH_actylTfrase"/>
</dbReference>
<dbReference type="GO" id="GO:0045252">
    <property type="term" value="C:oxoglutarate dehydrogenase complex"/>
    <property type="evidence" value="ECO:0007669"/>
    <property type="project" value="UniProtKB-UniRule"/>
</dbReference>
<dbReference type="InterPro" id="IPR050537">
    <property type="entry name" value="2-oxoacid_dehydrogenase"/>
</dbReference>
<evidence type="ECO:0000313" key="16">
    <source>
        <dbReference type="EMBL" id="AZQ62391.1"/>
    </source>
</evidence>
<comment type="catalytic activity">
    <reaction evidence="11 12">
        <text>N(6)-[(R)-dihydrolipoyl]-L-lysyl-[protein] + succinyl-CoA = N(6)-[(R)-S(8)-succinyldihydrolipoyl]-L-lysyl-[protein] + CoA</text>
        <dbReference type="Rhea" id="RHEA:15213"/>
        <dbReference type="Rhea" id="RHEA-COMP:10475"/>
        <dbReference type="Rhea" id="RHEA-COMP:20092"/>
        <dbReference type="ChEBI" id="CHEBI:57287"/>
        <dbReference type="ChEBI" id="CHEBI:57292"/>
        <dbReference type="ChEBI" id="CHEBI:83100"/>
        <dbReference type="ChEBI" id="CHEBI:83120"/>
        <dbReference type="EC" id="2.3.1.61"/>
    </reaction>
</comment>
<dbReference type="Proteomes" id="UP000267268">
    <property type="component" value="Chromosome 1"/>
</dbReference>
<dbReference type="PROSITE" id="PS50968">
    <property type="entry name" value="BIOTINYL_LIPOYL"/>
    <property type="match status" value="2"/>
</dbReference>
<feature type="domain" description="Lipoyl-binding" evidence="14">
    <location>
        <begin position="2"/>
        <end position="78"/>
    </location>
</feature>
<dbReference type="Pfam" id="PF00198">
    <property type="entry name" value="2-oxoacid_dh"/>
    <property type="match status" value="1"/>
</dbReference>
<evidence type="ECO:0000256" key="7">
    <source>
        <dbReference type="ARBA" id="ARBA00022532"/>
    </source>
</evidence>
<evidence type="ECO:0000256" key="4">
    <source>
        <dbReference type="ARBA" id="ARBA00007317"/>
    </source>
</evidence>
<dbReference type="GO" id="GO:0004149">
    <property type="term" value="F:dihydrolipoyllysine-residue succinyltransferase activity"/>
    <property type="evidence" value="ECO:0007669"/>
    <property type="project" value="UniProtKB-UniRule"/>
</dbReference>
<evidence type="ECO:0000256" key="13">
    <source>
        <dbReference type="SAM" id="MobiDB-lite"/>
    </source>
</evidence>
<reference evidence="16 17" key="1">
    <citation type="submission" date="2018-12" db="EMBL/GenBank/DDBJ databases">
        <title>Flammeovirga pectinis sp. nov., isolated from the gut of the Korean scallop, Patinopecten yessoensis.</title>
        <authorList>
            <person name="Bae J.-W."/>
            <person name="Jeong Y.-S."/>
            <person name="Kang W."/>
        </authorList>
    </citation>
    <scope>NUCLEOTIDE SEQUENCE [LARGE SCALE GENOMIC DNA]</scope>
    <source>
        <strain evidence="16 17">L12M1</strain>
    </source>
</reference>
<proteinExistence type="inferred from homology"/>
<dbReference type="CDD" id="cd06849">
    <property type="entry name" value="lipoyl_domain"/>
    <property type="match status" value="2"/>
</dbReference>
<comment type="pathway">
    <text evidence="3 12">Amino-acid degradation; L-lysine degradation via saccharopine pathway; glutaryl-CoA from L-lysine: step 6/6.</text>
</comment>
<dbReference type="GO" id="GO:0006099">
    <property type="term" value="P:tricarboxylic acid cycle"/>
    <property type="evidence" value="ECO:0007669"/>
    <property type="project" value="UniProtKB-UniRule"/>
</dbReference>
<evidence type="ECO:0000256" key="12">
    <source>
        <dbReference type="RuleBase" id="RU361138"/>
    </source>
</evidence>
<keyword evidence="8 12" id="KW-0808">Transferase</keyword>
<organism evidence="16 17">
    <name type="scientific">Flammeovirga pectinis</name>
    <dbReference type="NCBI Taxonomy" id="2494373"/>
    <lineage>
        <taxon>Bacteria</taxon>
        <taxon>Pseudomonadati</taxon>
        <taxon>Bacteroidota</taxon>
        <taxon>Cytophagia</taxon>
        <taxon>Cytophagales</taxon>
        <taxon>Flammeovirgaceae</taxon>
        <taxon>Flammeovirga</taxon>
    </lineage>
</organism>
<evidence type="ECO:0000256" key="8">
    <source>
        <dbReference type="ARBA" id="ARBA00022679"/>
    </source>
</evidence>
<dbReference type="OrthoDB" id="9805770at2"/>
<dbReference type="KEGG" id="fll:EI427_09125"/>
<sequence>MSLQMNVPAVGESITEVTVARWLKEDGEAVELDDVLCELESDKATFELVAESDGILKISPEAQEDAVLEIGALLCTIEEGEGAPKKAASSTVAEPTVSAPSESPKATGQVLEMVVPTVGESITEVTIASWAKEDGDFVELDDLLCEIESDKATFELTAEESGILRIIAQEDETLEIGAPICKIEVMEGGAPQAAATPAVEATSAASTSSDKTYATGHASPAAAKILAEKGIDVATVKGTGVDGRITKEDAEKAQKVAAPAPSKAKKETAAPSAPAPVAGERAQRREKMTALRKTVARRLVSVKNETAMLTTFNEVDMKPVMDLRKKYKEMFKDKHEIGLGFMSFFTKAVTVALQEWPAVNAFIDGNQLVYNDYADISIAVSAPKGLVVPVIRNAESLSLAAIEKEVRRLALKARDNKLTIPEMEGGTFTITNGGVFGSMLSTPIINAPQSAILGMHNIVERPVAINGEVHIRPIMYVALSYDHRIIDGRESVSFLKRVKELLEDPIRLLLDV</sequence>
<comment type="similarity">
    <text evidence="4 12">Belongs to the 2-oxoacid dehydrogenase family.</text>
</comment>
<dbReference type="Gene3D" id="3.30.559.10">
    <property type="entry name" value="Chloramphenicol acetyltransferase-like domain"/>
    <property type="match status" value="1"/>
</dbReference>
<dbReference type="InterPro" id="IPR000089">
    <property type="entry name" value="Biotin_lipoyl"/>
</dbReference>
<keyword evidence="10 12" id="KW-0012">Acyltransferase</keyword>
<dbReference type="NCBIfam" id="TIGR01347">
    <property type="entry name" value="sucB"/>
    <property type="match status" value="1"/>
</dbReference>
<comment type="function">
    <text evidence="2 12">E2 component of the 2-oxoglutarate dehydrogenase (OGDH) complex which catalyzes the second step in the conversion of 2-oxoglutarate to succinyl-CoA and CO(2).</text>
</comment>
<dbReference type="InterPro" id="IPR003016">
    <property type="entry name" value="2-oxoA_DH_lipoyl-BS"/>
</dbReference>
<keyword evidence="9 12" id="KW-0450">Lipoyl</keyword>
<evidence type="ECO:0000256" key="9">
    <source>
        <dbReference type="ARBA" id="ARBA00022823"/>
    </source>
</evidence>
<feature type="domain" description="Peripheral subunit-binding (PSBD)" evidence="15">
    <location>
        <begin position="217"/>
        <end position="254"/>
    </location>
</feature>
<evidence type="ECO:0000313" key="17">
    <source>
        <dbReference type="Proteomes" id="UP000267268"/>
    </source>
</evidence>
<dbReference type="InterPro" id="IPR036625">
    <property type="entry name" value="E3-bd_dom_sf"/>
</dbReference>
<evidence type="ECO:0000256" key="10">
    <source>
        <dbReference type="ARBA" id="ARBA00023315"/>
    </source>
</evidence>
<dbReference type="SUPFAM" id="SSF52777">
    <property type="entry name" value="CoA-dependent acyltransferases"/>
    <property type="match status" value="1"/>
</dbReference>
<dbReference type="UniPathway" id="UPA00868">
    <property type="reaction ID" value="UER00840"/>
</dbReference>